<dbReference type="InterPro" id="IPR025705">
    <property type="entry name" value="Beta_hexosaminidase_sua/sub"/>
</dbReference>
<evidence type="ECO:0000256" key="9">
    <source>
        <dbReference type="SAM" id="SignalP"/>
    </source>
</evidence>
<evidence type="ECO:0000256" key="3">
    <source>
        <dbReference type="ARBA" id="ARBA00022729"/>
    </source>
</evidence>
<dbReference type="GO" id="GO:0006689">
    <property type="term" value="P:ganglioside catabolic process"/>
    <property type="evidence" value="ECO:0007669"/>
    <property type="project" value="TreeGrafter"/>
</dbReference>
<keyword evidence="4 7" id="KW-0378">Hydrolase</keyword>
<dbReference type="GeneID" id="136802632"/>
<dbReference type="GO" id="GO:0030203">
    <property type="term" value="P:glycosaminoglycan metabolic process"/>
    <property type="evidence" value="ECO:0007669"/>
    <property type="project" value="TreeGrafter"/>
</dbReference>
<dbReference type="GO" id="GO:0016020">
    <property type="term" value="C:membrane"/>
    <property type="evidence" value="ECO:0007669"/>
    <property type="project" value="TreeGrafter"/>
</dbReference>
<dbReference type="PANTHER" id="PTHR22600">
    <property type="entry name" value="BETA-HEXOSAMINIDASE"/>
    <property type="match status" value="1"/>
</dbReference>
<keyword evidence="3 9" id="KW-0732">Signal</keyword>
<keyword evidence="13" id="KW-1185">Reference proteome</keyword>
<dbReference type="SUPFAM" id="SSF55545">
    <property type="entry name" value="beta-N-acetylhexosaminidase-like domain"/>
    <property type="match status" value="1"/>
</dbReference>
<dbReference type="RefSeq" id="XP_066915485.1">
    <property type="nucleotide sequence ID" value="XM_067059384.1"/>
</dbReference>
<sequence>MHYILIAWISLANLSIYCLARRTLEDPKDILGLHKRMHSKDAEFTDLGKEYVRGSIWPKPQSEVRSSTIYHILPQQFQFKIIEREDNTGGNAQKHKAILQNAIARYRQLTFPQSNTCQERVEDDEENSYINHLNIQVQDYVQPIGEKMNESYSLKIDAEGSVLKSHSVWGALRGLETFSQTVHINGSCYKVHRNYIKDKPRFSFRAFLIDTSRHFIPKKVIFAFLDAMSYSKFNVLHWHAVDDPSFPFESKTFPNLHKKGAFTPKHVYRPKDVQDIIEYARLRGIRVMPEFDTPGHVHSWSGQKGLLTDCESTSQVEEMFKDLKGPIDPTLQANYEFLKDFFKELSEVFPDTMIHLGGDEVDFTCWESNQKIKEWLEQKPGRKVQDLHTLFLNKLVEITTKLNKTNVVWQEVFDDNVRINPKNTIVNVWKQDQGNSWKEEIGKVTAKGFRTILSSPWYLNYIAYGLDWPNFYKEDPQGPVQDQKAQSDLVIGGSACMWGEYVDSTNILQRSFGRSFAVAERLWSDKSVNNVKEAMPRIWEHRCRYLERGIPAEPVTRAKFCVHEWGE</sequence>
<evidence type="ECO:0000256" key="8">
    <source>
        <dbReference type="PIRSR" id="PIRSR001093-1"/>
    </source>
</evidence>
<dbReference type="CDD" id="cd06562">
    <property type="entry name" value="GH20_HexA_HexB-like"/>
    <property type="match status" value="1"/>
</dbReference>
<evidence type="ECO:0000313" key="12">
    <source>
        <dbReference type="EnsemblMetazoa" id="CLYHEMP009803.1"/>
    </source>
</evidence>
<dbReference type="EC" id="3.2.1.52" evidence="7"/>
<dbReference type="GO" id="GO:0004563">
    <property type="term" value="F:beta-N-acetylhexosaminidase activity"/>
    <property type="evidence" value="ECO:0007669"/>
    <property type="project" value="UniProtKB-EC"/>
</dbReference>
<dbReference type="Pfam" id="PF14845">
    <property type="entry name" value="Glycohydro_20b2"/>
    <property type="match status" value="1"/>
</dbReference>
<keyword evidence="6 7" id="KW-0326">Glycosidase</keyword>
<evidence type="ECO:0000259" key="11">
    <source>
        <dbReference type="Pfam" id="PF14845"/>
    </source>
</evidence>
<reference evidence="12" key="1">
    <citation type="submission" date="2021-01" db="UniProtKB">
        <authorList>
            <consortium name="EnsemblMetazoa"/>
        </authorList>
    </citation>
    <scope>IDENTIFICATION</scope>
</reference>
<dbReference type="PRINTS" id="PR00738">
    <property type="entry name" value="GLHYDRLASE20"/>
</dbReference>
<dbReference type="GO" id="GO:0005975">
    <property type="term" value="P:carbohydrate metabolic process"/>
    <property type="evidence" value="ECO:0007669"/>
    <property type="project" value="InterPro"/>
</dbReference>
<accession>A0A7M5V991</accession>
<dbReference type="Gene3D" id="3.20.20.80">
    <property type="entry name" value="Glycosidases"/>
    <property type="match status" value="1"/>
</dbReference>
<dbReference type="Proteomes" id="UP000594262">
    <property type="component" value="Unplaced"/>
</dbReference>
<evidence type="ECO:0000256" key="2">
    <source>
        <dbReference type="ARBA" id="ARBA00006285"/>
    </source>
</evidence>
<dbReference type="InterPro" id="IPR015883">
    <property type="entry name" value="Glyco_hydro_20_cat"/>
</dbReference>
<comment type="catalytic activity">
    <reaction evidence="1 7">
        <text>Hydrolysis of terminal non-reducing N-acetyl-D-hexosamine residues in N-acetyl-beta-D-hexosaminides.</text>
        <dbReference type="EC" id="3.2.1.52"/>
    </reaction>
</comment>
<dbReference type="SUPFAM" id="SSF51445">
    <property type="entry name" value="(Trans)glycosidases"/>
    <property type="match status" value="1"/>
</dbReference>
<evidence type="ECO:0000256" key="5">
    <source>
        <dbReference type="ARBA" id="ARBA00023180"/>
    </source>
</evidence>
<dbReference type="Pfam" id="PF00728">
    <property type="entry name" value="Glyco_hydro_20"/>
    <property type="match status" value="1"/>
</dbReference>
<feature type="domain" description="Beta-hexosaminidase eukaryotic type N-terminal" evidence="11">
    <location>
        <begin position="56"/>
        <end position="180"/>
    </location>
</feature>
<feature type="signal peptide" evidence="9">
    <location>
        <begin position="1"/>
        <end position="20"/>
    </location>
</feature>
<proteinExistence type="inferred from homology"/>
<dbReference type="GO" id="GO:0005764">
    <property type="term" value="C:lysosome"/>
    <property type="evidence" value="ECO:0007669"/>
    <property type="project" value="TreeGrafter"/>
</dbReference>
<feature type="chain" id="PRO_5029796494" description="Beta-hexosaminidase" evidence="9">
    <location>
        <begin position="21"/>
        <end position="567"/>
    </location>
</feature>
<evidence type="ECO:0000256" key="6">
    <source>
        <dbReference type="ARBA" id="ARBA00023295"/>
    </source>
</evidence>
<feature type="active site" description="Proton donor" evidence="8">
    <location>
        <position position="360"/>
    </location>
</feature>
<organism evidence="12 13">
    <name type="scientific">Clytia hemisphaerica</name>
    <dbReference type="NCBI Taxonomy" id="252671"/>
    <lineage>
        <taxon>Eukaryota</taxon>
        <taxon>Metazoa</taxon>
        <taxon>Cnidaria</taxon>
        <taxon>Hydrozoa</taxon>
        <taxon>Hydroidolina</taxon>
        <taxon>Leptothecata</taxon>
        <taxon>Obeliida</taxon>
        <taxon>Clytiidae</taxon>
        <taxon>Clytia</taxon>
    </lineage>
</organism>
<dbReference type="InterPro" id="IPR017853">
    <property type="entry name" value="GH"/>
</dbReference>
<comment type="similarity">
    <text evidence="2 7">Belongs to the glycosyl hydrolase 20 family.</text>
</comment>
<name>A0A7M5V991_9CNID</name>
<dbReference type="InterPro" id="IPR029019">
    <property type="entry name" value="HEX_eukaryotic_N"/>
</dbReference>
<dbReference type="PANTHER" id="PTHR22600:SF21">
    <property type="entry name" value="BETA-HEXOSAMINIDASE A"/>
    <property type="match status" value="1"/>
</dbReference>
<dbReference type="FunFam" id="3.20.20.80:FF:000063">
    <property type="entry name" value="Beta-hexosaminidase"/>
    <property type="match status" value="1"/>
</dbReference>
<dbReference type="EnsemblMetazoa" id="CLYHEMT009803.1">
    <property type="protein sequence ID" value="CLYHEMP009803.1"/>
    <property type="gene ID" value="CLYHEMG009803"/>
</dbReference>
<dbReference type="Gene3D" id="3.30.379.10">
    <property type="entry name" value="Chitobiase/beta-hexosaminidase domain 2-like"/>
    <property type="match status" value="1"/>
</dbReference>
<protein>
    <recommendedName>
        <fullName evidence="7">Beta-hexosaminidase</fullName>
        <ecNumber evidence="7">3.2.1.52</ecNumber>
    </recommendedName>
</protein>
<dbReference type="InterPro" id="IPR029018">
    <property type="entry name" value="Hex-like_dom2"/>
</dbReference>
<evidence type="ECO:0000256" key="4">
    <source>
        <dbReference type="ARBA" id="ARBA00022801"/>
    </source>
</evidence>
<evidence type="ECO:0000259" key="10">
    <source>
        <dbReference type="Pfam" id="PF00728"/>
    </source>
</evidence>
<keyword evidence="5" id="KW-0325">Glycoprotein</keyword>
<evidence type="ECO:0000313" key="13">
    <source>
        <dbReference type="Proteomes" id="UP000594262"/>
    </source>
</evidence>
<dbReference type="OrthoDB" id="428480at2759"/>
<feature type="domain" description="Glycoside hydrolase family 20 catalytic" evidence="10">
    <location>
        <begin position="202"/>
        <end position="525"/>
    </location>
</feature>
<evidence type="ECO:0000256" key="7">
    <source>
        <dbReference type="PIRNR" id="PIRNR001093"/>
    </source>
</evidence>
<dbReference type="AlphaFoldDB" id="A0A7M5V991"/>
<dbReference type="PIRSF" id="PIRSF001093">
    <property type="entry name" value="B-hxosamndse_ab_euk"/>
    <property type="match status" value="1"/>
</dbReference>
<evidence type="ECO:0000256" key="1">
    <source>
        <dbReference type="ARBA" id="ARBA00001231"/>
    </source>
</evidence>